<dbReference type="PANTHER" id="PTHR35746">
    <property type="entry name" value="PENTATRICOPEPTIDE REPEAT (PPR) SUPERFAMILY PROTEIN"/>
    <property type="match status" value="1"/>
</dbReference>
<protein>
    <recommendedName>
        <fullName evidence="2">C2H2-type domain-containing protein</fullName>
    </recommendedName>
</protein>
<name>A0AAV2G165_9ROSI</name>
<feature type="compositionally biased region" description="Polar residues" evidence="1">
    <location>
        <begin position="185"/>
        <end position="194"/>
    </location>
</feature>
<keyword evidence="4" id="KW-1185">Reference proteome</keyword>
<dbReference type="EMBL" id="OZ034820">
    <property type="protein sequence ID" value="CAL1404369.1"/>
    <property type="molecule type" value="Genomic_DNA"/>
</dbReference>
<feature type="region of interest" description="Disordered" evidence="1">
    <location>
        <begin position="66"/>
        <end position="112"/>
    </location>
</feature>
<dbReference type="Proteomes" id="UP001497516">
    <property type="component" value="Chromosome 7"/>
</dbReference>
<evidence type="ECO:0000313" key="3">
    <source>
        <dbReference type="EMBL" id="CAL1404369.1"/>
    </source>
</evidence>
<feature type="region of interest" description="Disordered" evidence="1">
    <location>
        <begin position="908"/>
        <end position="940"/>
    </location>
</feature>
<feature type="compositionally biased region" description="Basic and acidic residues" evidence="1">
    <location>
        <begin position="476"/>
        <end position="487"/>
    </location>
</feature>
<sequence>METGSRADHGTNVTPAAGPGHESHGVHVCQKCGWPFPNPHPNARHRRAHRKICGTLPGYSLLPQLQTAHSPASDDDQHSDGDLKTPSPKVLERSHFEMSSSGPGGRSNKSEDDVFSDAVADFPDTGSISGFQQRLEEVFKGTITHKDTANVEFPEDAVSGGGTSDETTQMQILEVQPDRVAPVSEDNNPIATTDLTEKEPGNESANAGGVLMGDLNPMITGNHINDFGDASKSNANDLNGTFQKGNDQTTAEVYVVDGLVSSGDATALDLFEGMPGTEKAVAVNSSTEPNFDTSQLDGAHAANSDEVPQFKEEFYEKIETRSSLDDVKSTDQTDASVGIVEAKVDVPVGPASASSSESVEGLNCMDYENAHILSVHDDIKYAVNAEAMIKGFKGEGSKSLQTVNLGSDGITNDIKDSGCSMDYDFSSSPTKQLVGETLSTASEVQALGYSPELKGEGYLGSSAEVLSDANQQVPSADREAEQLKRPAADTQSGNYGVPNNEASDLGDNGEIAIMELHKEDDKADSEPDNIVFENARLHGQLDVPDATGAKSSAQSSLVDQNDNQAASEPDNIIFENERLHGQLDTPDVTGAENSAPSSLVDQNDNQAASEPDNIIFEDERLHGQLDTPDVTWAENSAPSSLVDHNVSMKIKETLESDIEQAQIGVSKQGIQETKSIESISFEGVNAIDCQGEIIERDVSPVAGSVSGSAMENSSVVSKVMLESTDVHESSTMAEKSVNAKDRQLKEESACLNMVEVSSTEASLEKPETECTPGVGGTPELDKSEDAFLPKSAQDPVTNDCITSSNSDSLKATVARDDHTANLVGEASEDKPEPFGKGGDSVTKQLGTSAADISVDSNSQTDSLEGHWGSVSVLSTQSDMPVSTAKTNAPQDSDKSDMFEAPSFMTLVEPRTAGDQKAAGGSSEIHSAQNPQQSKAQAGWFPSITNVVNESQGRKKNEEIIAKVTNWSNTGKQHTPLKSLLGEANQETKSRSSPTHAKENAAASDKGRDSGVRSPTTQAKEAAGRKEWNSPARYPAEIKREKRKEKGRPYWAHLVCCASVN</sequence>
<gene>
    <name evidence="3" type="ORF">LTRI10_LOCUS44231</name>
</gene>
<accession>A0AAV2G165</accession>
<feature type="domain" description="C2H2-type" evidence="2">
    <location>
        <begin position="29"/>
        <end position="49"/>
    </location>
</feature>
<evidence type="ECO:0000313" key="4">
    <source>
        <dbReference type="Proteomes" id="UP001497516"/>
    </source>
</evidence>
<feature type="region of interest" description="Disordered" evidence="1">
    <location>
        <begin position="757"/>
        <end position="783"/>
    </location>
</feature>
<dbReference type="InterPro" id="IPR013087">
    <property type="entry name" value="Znf_C2H2_type"/>
</dbReference>
<feature type="region of interest" description="Disordered" evidence="1">
    <location>
        <begin position="182"/>
        <end position="203"/>
    </location>
</feature>
<organism evidence="3 4">
    <name type="scientific">Linum trigynum</name>
    <dbReference type="NCBI Taxonomy" id="586398"/>
    <lineage>
        <taxon>Eukaryota</taxon>
        <taxon>Viridiplantae</taxon>
        <taxon>Streptophyta</taxon>
        <taxon>Embryophyta</taxon>
        <taxon>Tracheophyta</taxon>
        <taxon>Spermatophyta</taxon>
        <taxon>Magnoliopsida</taxon>
        <taxon>eudicotyledons</taxon>
        <taxon>Gunneridae</taxon>
        <taxon>Pentapetalae</taxon>
        <taxon>rosids</taxon>
        <taxon>fabids</taxon>
        <taxon>Malpighiales</taxon>
        <taxon>Linaceae</taxon>
        <taxon>Linum</taxon>
    </lineage>
</organism>
<dbReference type="PANTHER" id="PTHR35746:SF1">
    <property type="entry name" value="PENTATRICOPEPTIDE REPEAT (PPR) SUPERFAMILY PROTEIN"/>
    <property type="match status" value="1"/>
</dbReference>
<feature type="compositionally biased region" description="Polar residues" evidence="1">
    <location>
        <begin position="871"/>
        <end position="890"/>
    </location>
</feature>
<feature type="compositionally biased region" description="Polar residues" evidence="1">
    <location>
        <begin position="984"/>
        <end position="994"/>
    </location>
</feature>
<feature type="compositionally biased region" description="Polar residues" evidence="1">
    <location>
        <begin position="549"/>
        <end position="565"/>
    </location>
</feature>
<feature type="region of interest" description="Disordered" evidence="1">
    <location>
        <begin position="814"/>
        <end position="896"/>
    </location>
</feature>
<feature type="region of interest" description="Disordered" evidence="1">
    <location>
        <begin position="541"/>
        <end position="565"/>
    </location>
</feature>
<feature type="compositionally biased region" description="Polar residues" evidence="1">
    <location>
        <begin position="591"/>
        <end position="606"/>
    </location>
</feature>
<dbReference type="PROSITE" id="PS00028">
    <property type="entry name" value="ZINC_FINGER_C2H2_1"/>
    <property type="match status" value="1"/>
</dbReference>
<evidence type="ECO:0000259" key="2">
    <source>
        <dbReference type="PROSITE" id="PS00028"/>
    </source>
</evidence>
<feature type="compositionally biased region" description="Polar residues" evidence="1">
    <location>
        <begin position="923"/>
        <end position="935"/>
    </location>
</feature>
<feature type="region of interest" description="Disordered" evidence="1">
    <location>
        <begin position="963"/>
        <end position="1045"/>
    </location>
</feature>
<feature type="region of interest" description="Disordered" evidence="1">
    <location>
        <begin position="1"/>
        <end position="26"/>
    </location>
</feature>
<dbReference type="AlphaFoldDB" id="A0AAV2G165"/>
<feature type="region of interest" description="Disordered" evidence="1">
    <location>
        <begin position="469"/>
        <end position="506"/>
    </location>
</feature>
<reference evidence="3 4" key="1">
    <citation type="submission" date="2024-04" db="EMBL/GenBank/DDBJ databases">
        <authorList>
            <person name="Fracassetti M."/>
        </authorList>
    </citation>
    <scope>NUCLEOTIDE SEQUENCE [LARGE SCALE GENOMIC DNA]</scope>
</reference>
<proteinExistence type="predicted"/>
<feature type="region of interest" description="Disordered" evidence="1">
    <location>
        <begin position="583"/>
        <end position="606"/>
    </location>
</feature>
<evidence type="ECO:0000256" key="1">
    <source>
        <dbReference type="SAM" id="MobiDB-lite"/>
    </source>
</evidence>